<dbReference type="AlphaFoldDB" id="A0AAW0JTA6"/>
<name>A0AAW0JTA6_QUESU</name>
<dbReference type="GO" id="GO:0006952">
    <property type="term" value="P:defense response"/>
    <property type="evidence" value="ECO:0007669"/>
    <property type="project" value="InterPro"/>
</dbReference>
<dbReference type="PANTHER" id="PTHR47090">
    <property type="entry name" value="PROTEIN EDS1-RELATED"/>
    <property type="match status" value="1"/>
</dbReference>
<evidence type="ECO:0000313" key="2">
    <source>
        <dbReference type="Proteomes" id="UP000237347"/>
    </source>
</evidence>
<dbReference type="PANTHER" id="PTHR47090:SF2">
    <property type="entry name" value="PROTEIN EDS1-RELATED"/>
    <property type="match status" value="1"/>
</dbReference>
<reference evidence="1 2" key="1">
    <citation type="journal article" date="2018" name="Sci. Data">
        <title>The draft genome sequence of cork oak.</title>
        <authorList>
            <person name="Ramos A.M."/>
            <person name="Usie A."/>
            <person name="Barbosa P."/>
            <person name="Barros P.M."/>
            <person name="Capote T."/>
            <person name="Chaves I."/>
            <person name="Simoes F."/>
            <person name="Abreu I."/>
            <person name="Carrasquinho I."/>
            <person name="Faro C."/>
            <person name="Guimaraes J.B."/>
            <person name="Mendonca D."/>
            <person name="Nobrega F."/>
            <person name="Rodrigues L."/>
            <person name="Saibo N.J.M."/>
            <person name="Varela M.C."/>
            <person name="Egas C."/>
            <person name="Matos J."/>
            <person name="Miguel C.M."/>
            <person name="Oliveira M.M."/>
            <person name="Ricardo C.P."/>
            <person name="Goncalves S."/>
        </authorList>
    </citation>
    <scope>NUCLEOTIDE SEQUENCE [LARGE SCALE GENOMIC DNA]</scope>
    <source>
        <strain evidence="2">cv. HL8</strain>
    </source>
</reference>
<proteinExistence type="predicted"/>
<dbReference type="Proteomes" id="UP000237347">
    <property type="component" value="Unassembled WGS sequence"/>
</dbReference>
<evidence type="ECO:0000313" key="1">
    <source>
        <dbReference type="EMBL" id="KAK7830239.1"/>
    </source>
</evidence>
<comment type="caution">
    <text evidence="1">The sequence shown here is derived from an EMBL/GenBank/DDBJ whole genome shotgun (WGS) entry which is preliminary data.</text>
</comment>
<gene>
    <name evidence="1" type="primary">EDS1B_1</name>
    <name evidence="1" type="ORF">CFP56_028392</name>
</gene>
<dbReference type="EMBL" id="PKMF04000465">
    <property type="protein sequence ID" value="KAK7830239.1"/>
    <property type="molecule type" value="Genomic_DNA"/>
</dbReference>
<protein>
    <submittedName>
        <fullName evidence="1">Protein eds1b</fullName>
    </submittedName>
</protein>
<organism evidence="1 2">
    <name type="scientific">Quercus suber</name>
    <name type="common">Cork oak</name>
    <dbReference type="NCBI Taxonomy" id="58331"/>
    <lineage>
        <taxon>Eukaryota</taxon>
        <taxon>Viridiplantae</taxon>
        <taxon>Streptophyta</taxon>
        <taxon>Embryophyta</taxon>
        <taxon>Tracheophyta</taxon>
        <taxon>Spermatophyta</taxon>
        <taxon>Magnoliopsida</taxon>
        <taxon>eudicotyledons</taxon>
        <taxon>Gunneridae</taxon>
        <taxon>Pentapetalae</taxon>
        <taxon>rosids</taxon>
        <taxon>fabids</taxon>
        <taxon>Fagales</taxon>
        <taxon>Fagaceae</taxon>
        <taxon>Quercus</taxon>
    </lineage>
</organism>
<dbReference type="InterPro" id="IPR044214">
    <property type="entry name" value="EDS1-like"/>
</dbReference>
<sequence>MKVMKNASSVASHAACNLMGNTNLLLETVTNFIPLSPYKPFGTYVLCTGNGKLVILRNPDAVLQLLFYSSQLCKEEECTDVAQRTLQQHFGYESELQDSFQMLNEVYLEPLEQLPLSAESTSDTATVNAALNDLGLSTRARLCLRAAGELEKRKIANKDSIDLKKTDIEKAMKYLLEDYQLNCRDRG</sequence>
<accession>A0AAW0JTA6</accession>
<keyword evidence="2" id="KW-1185">Reference proteome</keyword>